<sequence>MFEFIEMTEEMKKKLDSDAHLCAIDKINNIIIWSEAVHWTEREMGFYYERFYIAKDYTKIAFFILSYDVTYLPNGSEHFKARDKAIYNWSIISFERLHACAYQDDELLEMLKDGLSVYGGGVYNKSHPDFAVTFDF</sequence>
<protein>
    <submittedName>
        <fullName evidence="1">Uncharacterized protein</fullName>
    </submittedName>
</protein>
<proteinExistence type="predicted"/>
<dbReference type="Proteomes" id="UP000254572">
    <property type="component" value="Unassembled WGS sequence"/>
</dbReference>
<evidence type="ECO:0000313" key="2">
    <source>
        <dbReference type="Proteomes" id="UP000254572"/>
    </source>
</evidence>
<name>A0A381E4P8_9GAMM</name>
<dbReference type="AlphaFoldDB" id="A0A381E4P8"/>
<organism evidence="1 2">
    <name type="scientific">Cardiobacterium valvarum</name>
    <dbReference type="NCBI Taxonomy" id="194702"/>
    <lineage>
        <taxon>Bacteria</taxon>
        <taxon>Pseudomonadati</taxon>
        <taxon>Pseudomonadota</taxon>
        <taxon>Gammaproteobacteria</taxon>
        <taxon>Cardiobacteriales</taxon>
        <taxon>Cardiobacteriaceae</taxon>
        <taxon>Cardiobacterium</taxon>
    </lineage>
</organism>
<accession>A0A381E4P8</accession>
<reference evidence="1 2" key="1">
    <citation type="submission" date="2018-06" db="EMBL/GenBank/DDBJ databases">
        <authorList>
            <consortium name="Pathogen Informatics"/>
            <person name="Doyle S."/>
        </authorList>
    </citation>
    <scope>NUCLEOTIDE SEQUENCE [LARGE SCALE GENOMIC DNA]</scope>
    <source>
        <strain evidence="1 2">NCTC13294</strain>
    </source>
</reference>
<evidence type="ECO:0000313" key="1">
    <source>
        <dbReference type="EMBL" id="SUX21330.1"/>
    </source>
</evidence>
<gene>
    <name evidence="1" type="ORF">NCTC13294_00968</name>
</gene>
<keyword evidence="2" id="KW-1185">Reference proteome</keyword>
<dbReference type="RefSeq" id="WP_115611286.1">
    <property type="nucleotide sequence ID" value="NZ_JBHLZC010000001.1"/>
</dbReference>
<dbReference type="EMBL" id="UFUW01000001">
    <property type="protein sequence ID" value="SUX21330.1"/>
    <property type="molecule type" value="Genomic_DNA"/>
</dbReference>